<dbReference type="Gene3D" id="3.40.50.300">
    <property type="entry name" value="P-loop containing nucleotide triphosphate hydrolases"/>
    <property type="match status" value="1"/>
</dbReference>
<dbReference type="EMBL" id="OD564487">
    <property type="protein sequence ID" value="CAD7438591.1"/>
    <property type="molecule type" value="Genomic_DNA"/>
</dbReference>
<keyword evidence="1" id="KW-0547">Nucleotide-binding</keyword>
<dbReference type="Pfam" id="PF03266">
    <property type="entry name" value="NTPase_1"/>
    <property type="match status" value="1"/>
</dbReference>
<keyword evidence="3" id="KW-0067">ATP-binding</keyword>
<dbReference type="PANTHER" id="PTHR43146">
    <property type="entry name" value="CANCER-RELATED NUCLEOSIDE-TRIPHOSPHATASE"/>
    <property type="match status" value="1"/>
</dbReference>
<dbReference type="InterPro" id="IPR027417">
    <property type="entry name" value="P-loop_NTPase"/>
</dbReference>
<accession>A0A7R9HWA0</accession>
<dbReference type="AlphaFoldDB" id="A0A7R9HWA0"/>
<dbReference type="GO" id="GO:0017111">
    <property type="term" value="F:ribonucleoside triphosphate phosphatase activity"/>
    <property type="evidence" value="ECO:0007669"/>
    <property type="project" value="InterPro"/>
</dbReference>
<evidence type="ECO:0000256" key="2">
    <source>
        <dbReference type="ARBA" id="ARBA00022801"/>
    </source>
</evidence>
<evidence type="ECO:0008006" key="5">
    <source>
        <dbReference type="Google" id="ProtNLM"/>
    </source>
</evidence>
<dbReference type="GO" id="GO:0005524">
    <property type="term" value="F:ATP binding"/>
    <property type="evidence" value="ECO:0007669"/>
    <property type="project" value="UniProtKB-KW"/>
</dbReference>
<gene>
    <name evidence="4" type="ORF">TBIB3V08_LOCUS1179</name>
</gene>
<dbReference type="SUPFAM" id="SSF52540">
    <property type="entry name" value="P-loop containing nucleoside triphosphate hydrolases"/>
    <property type="match status" value="1"/>
</dbReference>
<name>A0A7R9HWA0_9NEOP</name>
<keyword evidence="2" id="KW-0378">Hydrolase</keyword>
<protein>
    <recommendedName>
        <fullName evidence="5">AAA+ ATPase domain-containing protein</fullName>
    </recommendedName>
</protein>
<sequence length="280" mass="31966">MLDLGEQTLWIDGIGKTTLIKTVSKLLIDKKVTIAGFYTEEIRNAGKRIGFDVVTLDGKRGILARVMEHVDQSNISRYQVGQYNVNKDSFESLALPIFSAQECRVLVLDEIGRMELFSDDFKQSVKSALNNPLQVILATIPVAKGRPISFVEEIRQHPNAKVFIVRKRQTQHKRQRQHNCQLALELIRHIRRSMDSRVLFVLAKEGLEMEDKAVLPIVWCRENCNTVSVVCLFVAFIFHFVAPDDIVQLVELYKLLGNIWAKLDTNTSFTGRSSLLLLWI</sequence>
<evidence type="ECO:0000256" key="3">
    <source>
        <dbReference type="ARBA" id="ARBA00022840"/>
    </source>
</evidence>
<evidence type="ECO:0000256" key="1">
    <source>
        <dbReference type="ARBA" id="ARBA00022741"/>
    </source>
</evidence>
<evidence type="ECO:0000313" key="4">
    <source>
        <dbReference type="EMBL" id="CAD7438591.1"/>
    </source>
</evidence>
<dbReference type="PANTHER" id="PTHR43146:SF1">
    <property type="entry name" value="CANCER-RELATED NUCLEOSIDE-TRIPHOSPHATASE"/>
    <property type="match status" value="1"/>
</dbReference>
<organism evidence="4">
    <name type="scientific">Timema bartmani</name>
    <dbReference type="NCBI Taxonomy" id="61472"/>
    <lineage>
        <taxon>Eukaryota</taxon>
        <taxon>Metazoa</taxon>
        <taxon>Ecdysozoa</taxon>
        <taxon>Arthropoda</taxon>
        <taxon>Hexapoda</taxon>
        <taxon>Insecta</taxon>
        <taxon>Pterygota</taxon>
        <taxon>Neoptera</taxon>
        <taxon>Polyneoptera</taxon>
        <taxon>Phasmatodea</taxon>
        <taxon>Timematodea</taxon>
        <taxon>Timematoidea</taxon>
        <taxon>Timematidae</taxon>
        <taxon>Timema</taxon>
    </lineage>
</organism>
<proteinExistence type="predicted"/>
<reference evidence="4" key="1">
    <citation type="submission" date="2020-11" db="EMBL/GenBank/DDBJ databases">
        <authorList>
            <person name="Tran Van P."/>
        </authorList>
    </citation>
    <scope>NUCLEOTIDE SEQUENCE</scope>
</reference>
<dbReference type="InterPro" id="IPR004948">
    <property type="entry name" value="Nuc-triphosphatase_THEP1"/>
</dbReference>